<reference evidence="7" key="1">
    <citation type="journal article" date="2018" name="Microb. Cell Fact.">
        <title>Characterization and heterologous expression of the neoabyssomicin/abyssomicin biosynthetic gene cluster from Streptomyces koyangensis SCSIO 5802.</title>
        <authorList>
            <person name="Tu J."/>
            <person name="Li S."/>
            <person name="Chen J."/>
            <person name="Song Y."/>
            <person name="Fu S."/>
            <person name="Ju J."/>
            <person name="Li Q."/>
        </authorList>
    </citation>
    <scope>NUCLEOTIDE SEQUENCE</scope>
    <source>
        <strain evidence="7">SCSIO 5802</strain>
    </source>
</reference>
<gene>
    <name evidence="8" type="ORF">G9U55_24680</name>
</gene>
<dbReference type="Proteomes" id="UP000596311">
    <property type="component" value="Chromosome"/>
</dbReference>
<feature type="binding site" evidence="3">
    <location>
        <position position="106"/>
    </location>
    <ligand>
        <name>Mg(2+)</name>
        <dbReference type="ChEBI" id="CHEBI:18420"/>
    </ligand>
</feature>
<feature type="binding site" evidence="2">
    <location>
        <position position="106"/>
    </location>
    <ligand>
        <name>CoA</name>
        <dbReference type="ChEBI" id="CHEBI:57287"/>
    </ligand>
</feature>
<evidence type="ECO:0000256" key="2">
    <source>
        <dbReference type="PIRSR" id="PIRSR603542-1"/>
    </source>
</evidence>
<dbReference type="InterPro" id="IPR008278">
    <property type="entry name" value="4-PPantetheinyl_Trfase_dom"/>
</dbReference>
<feature type="binding site" evidence="2">
    <location>
        <position position="152"/>
    </location>
    <ligand>
        <name>CoA</name>
        <dbReference type="ChEBI" id="CHEBI:57287"/>
    </ligand>
</feature>
<evidence type="ECO:0000313" key="8">
    <source>
        <dbReference type="EMBL" id="QRF05039.1"/>
    </source>
</evidence>
<feature type="binding site" evidence="2">
    <location>
        <position position="40"/>
    </location>
    <ligand>
        <name>CoA</name>
        <dbReference type="ChEBI" id="CHEBI:57287"/>
    </ligand>
</feature>
<name>A0A2P1BT26_9ACTN</name>
<evidence type="ECO:0000259" key="6">
    <source>
        <dbReference type="Pfam" id="PF17837"/>
    </source>
</evidence>
<feature type="binding site" evidence="2">
    <location>
        <begin position="84"/>
        <end position="85"/>
    </location>
    <ligand>
        <name>CoA</name>
        <dbReference type="ChEBI" id="CHEBI:57287"/>
    </ligand>
</feature>
<dbReference type="InterPro" id="IPR003542">
    <property type="entry name" value="Enbac_synth_compD-like"/>
</dbReference>
<reference evidence="8 9" key="2">
    <citation type="submission" date="2020-03" db="EMBL/GenBank/DDBJ databases">
        <title>Genome mining and metabolic profiling illuminate the polycyclic tetramate macrolactams from Streptomyces koyangensis SCSIO 5802.</title>
        <authorList>
            <person name="Ding W."/>
        </authorList>
    </citation>
    <scope>NUCLEOTIDE SEQUENCE [LARGE SCALE GENOMIC DNA]</scope>
    <source>
        <strain evidence="8 9">SCSIO 5802</strain>
    </source>
</reference>
<dbReference type="GO" id="GO:0008897">
    <property type="term" value="F:holo-[acyl-carrier-protein] synthase activity"/>
    <property type="evidence" value="ECO:0007669"/>
    <property type="project" value="InterPro"/>
</dbReference>
<comment type="cofactor">
    <cofactor evidence="3">
        <name>Mg(2+)</name>
        <dbReference type="ChEBI" id="CHEBI:18420"/>
    </cofactor>
</comment>
<evidence type="ECO:0000313" key="9">
    <source>
        <dbReference type="Proteomes" id="UP000596311"/>
    </source>
</evidence>
<feature type="binding site" evidence="3">
    <location>
        <position position="107"/>
    </location>
    <ligand>
        <name>Mg(2+)</name>
        <dbReference type="ChEBI" id="CHEBI:18420"/>
    </ligand>
</feature>
<evidence type="ECO:0000256" key="1">
    <source>
        <dbReference type="ARBA" id="ARBA00022679"/>
    </source>
</evidence>
<dbReference type="Pfam" id="PF01648">
    <property type="entry name" value="ACPS"/>
    <property type="match status" value="1"/>
</dbReference>
<sequence length="256" mass="27681">MIQDLLPPGAYAVETFDDSDAEEQLAQLERTLVAGAAPGRRREFTTARLTARRALARAGLPVVPIPTGEFGEPRWPPGVIGSITHCAGYRAAAVAPAGSVPVLGIDAEPDLPLPSGVLEAITRPAELARLRALDRAAPGRAPWGRLLFSAKESAYKAWFPLGRRRLDFVEADADIGADGSFRVMLRVRGPLLNGERVTGFTGRWATRGGLLLTAASAVVTAPRGTHASPRRDHHDHQDHQDHQDPKIRQIRQIQQS</sequence>
<dbReference type="PANTHER" id="PTHR38096">
    <property type="entry name" value="ENTEROBACTIN SYNTHASE COMPONENT D"/>
    <property type="match status" value="1"/>
</dbReference>
<evidence type="ECO:0000313" key="7">
    <source>
        <dbReference type="EMBL" id="AVI57413.1"/>
    </source>
</evidence>
<accession>A0A2P1BT26</accession>
<keyword evidence="1 8" id="KW-0808">Transferase</keyword>
<dbReference type="GO" id="GO:0000287">
    <property type="term" value="F:magnesium ion binding"/>
    <property type="evidence" value="ECO:0007669"/>
    <property type="project" value="InterPro"/>
</dbReference>
<feature type="binding site" evidence="2">
    <location>
        <position position="166"/>
    </location>
    <ligand>
        <name>CoA</name>
        <dbReference type="ChEBI" id="CHEBI:57287"/>
    </ligand>
</feature>
<dbReference type="PANTHER" id="PTHR38096:SF1">
    <property type="entry name" value="ENTEROBACTIN SYNTHASE COMPONENT D"/>
    <property type="match status" value="1"/>
</dbReference>
<dbReference type="EMBL" id="CP049945">
    <property type="protein sequence ID" value="QRF05039.1"/>
    <property type="molecule type" value="Genomic_DNA"/>
</dbReference>
<dbReference type="InterPro" id="IPR041354">
    <property type="entry name" value="4PPT_N"/>
</dbReference>
<dbReference type="Pfam" id="PF17837">
    <property type="entry name" value="4PPT_N"/>
    <property type="match status" value="1"/>
</dbReference>
<evidence type="ECO:0000256" key="3">
    <source>
        <dbReference type="PIRSR" id="PIRSR603542-2"/>
    </source>
</evidence>
<feature type="binding site" evidence="3">
    <location>
        <position position="108"/>
    </location>
    <ligand>
        <name>Mg(2+)</name>
        <dbReference type="ChEBI" id="CHEBI:18420"/>
    </ligand>
</feature>
<evidence type="ECO:0000256" key="4">
    <source>
        <dbReference type="SAM" id="MobiDB-lite"/>
    </source>
</evidence>
<evidence type="ECO:0000259" key="5">
    <source>
        <dbReference type="Pfam" id="PF01648"/>
    </source>
</evidence>
<feature type="binding site" evidence="2">
    <location>
        <position position="48"/>
    </location>
    <ligand>
        <name>CoA</name>
        <dbReference type="ChEBI" id="CHEBI:57287"/>
    </ligand>
</feature>
<protein>
    <submittedName>
        <fullName evidence="8">4'-phosphopantetheinyl transferase superfamily protein</fullName>
    </submittedName>
    <submittedName>
        <fullName evidence="7">AbmK</fullName>
    </submittedName>
</protein>
<feature type="region of interest" description="Disordered" evidence="4">
    <location>
        <begin position="221"/>
        <end position="247"/>
    </location>
</feature>
<organism evidence="7">
    <name type="scientific">Streptomyces koyangensis</name>
    <dbReference type="NCBI Taxonomy" id="188770"/>
    <lineage>
        <taxon>Bacteria</taxon>
        <taxon>Bacillati</taxon>
        <taxon>Actinomycetota</taxon>
        <taxon>Actinomycetes</taxon>
        <taxon>Kitasatosporales</taxon>
        <taxon>Streptomycetaceae</taxon>
        <taxon>Streptomyces</taxon>
        <taxon>Streptomyces aurantiacus group</taxon>
    </lineage>
</organism>
<feature type="compositionally biased region" description="Basic and acidic residues" evidence="4">
    <location>
        <begin position="229"/>
        <end position="247"/>
    </location>
</feature>
<dbReference type="EMBL" id="MG243704">
    <property type="protein sequence ID" value="AVI57413.1"/>
    <property type="molecule type" value="Genomic_DNA"/>
</dbReference>
<dbReference type="SUPFAM" id="SSF56214">
    <property type="entry name" value="4'-phosphopantetheinyl transferase"/>
    <property type="match status" value="1"/>
</dbReference>
<dbReference type="AlphaFoldDB" id="A0A2P1BT26"/>
<dbReference type="GO" id="GO:0009239">
    <property type="term" value="P:enterobactin biosynthetic process"/>
    <property type="evidence" value="ECO:0007669"/>
    <property type="project" value="InterPro"/>
</dbReference>
<dbReference type="GO" id="GO:0005886">
    <property type="term" value="C:plasma membrane"/>
    <property type="evidence" value="ECO:0007669"/>
    <property type="project" value="TreeGrafter"/>
</dbReference>
<feature type="domain" description="4'-phosphopantetheinyl transferase N-terminal" evidence="6">
    <location>
        <begin position="29"/>
        <end position="95"/>
    </location>
</feature>
<dbReference type="InterPro" id="IPR037143">
    <property type="entry name" value="4-PPantetheinyl_Trfase_dom_sf"/>
</dbReference>
<dbReference type="RefSeq" id="WP_203215840.1">
    <property type="nucleotide sequence ID" value="NZ_CP049945.1"/>
</dbReference>
<feature type="domain" description="4'-phosphopantetheinyl transferase" evidence="5">
    <location>
        <begin position="103"/>
        <end position="184"/>
    </location>
</feature>
<keyword evidence="3" id="KW-0479">Metal-binding</keyword>
<dbReference type="PRINTS" id="PR01399">
    <property type="entry name" value="ENTSNTHTASED"/>
</dbReference>
<keyword evidence="3" id="KW-0460">Magnesium</keyword>
<keyword evidence="9" id="KW-1185">Reference proteome</keyword>
<dbReference type="GO" id="GO:0009366">
    <property type="term" value="C:enterobactin synthetase complex"/>
    <property type="evidence" value="ECO:0007669"/>
    <property type="project" value="InterPro"/>
</dbReference>
<proteinExistence type="predicted"/>
<feature type="binding site" evidence="2">
    <location>
        <position position="156"/>
    </location>
    <ligand>
        <name>CoA</name>
        <dbReference type="ChEBI" id="CHEBI:57287"/>
    </ligand>
</feature>